<evidence type="ECO:0008006" key="5">
    <source>
        <dbReference type="Google" id="ProtNLM"/>
    </source>
</evidence>
<evidence type="ECO:0000313" key="4">
    <source>
        <dbReference type="Proteomes" id="UP000295371"/>
    </source>
</evidence>
<keyword evidence="2" id="KW-0732">Signal</keyword>
<feature type="signal peptide" evidence="2">
    <location>
        <begin position="1"/>
        <end position="31"/>
    </location>
</feature>
<keyword evidence="4" id="KW-1185">Reference proteome</keyword>
<name>A0A4R7JAA4_9ACTN</name>
<sequence>MAPQPRPRRRSRARIAAAAAALALSSAAACAPDAEEPAPQPPASVPPTTEAPPVTTPVESSPPEETGPPSPVVDPDPDPSAVPTLGPDDAGRPLSLVDLANAAELQDDDFRDDTFQVGAESIAGIGGEVQACGEDDPVILDLRTYQRFSKINFDLGIDGSLTPTDSTTQTLVAQILGNGDEVLATGRAELAAQTQVSADIGDVVAVKIRLYLDESTCEYDNSVVGVVSNLEVS</sequence>
<evidence type="ECO:0000313" key="3">
    <source>
        <dbReference type="EMBL" id="TDT33473.1"/>
    </source>
</evidence>
<dbReference type="AlphaFoldDB" id="A0A4R7JAA4"/>
<dbReference type="EMBL" id="SOAW01000001">
    <property type="protein sequence ID" value="TDT33473.1"/>
    <property type="molecule type" value="Genomic_DNA"/>
</dbReference>
<evidence type="ECO:0000256" key="1">
    <source>
        <dbReference type="SAM" id="MobiDB-lite"/>
    </source>
</evidence>
<feature type="compositionally biased region" description="Low complexity" evidence="1">
    <location>
        <begin position="46"/>
        <end position="64"/>
    </location>
</feature>
<organism evidence="3 4">
    <name type="scientific">Naumannella halotolerans</name>
    <dbReference type="NCBI Taxonomy" id="993414"/>
    <lineage>
        <taxon>Bacteria</taxon>
        <taxon>Bacillati</taxon>
        <taxon>Actinomycetota</taxon>
        <taxon>Actinomycetes</taxon>
        <taxon>Propionibacteriales</taxon>
        <taxon>Propionibacteriaceae</taxon>
        <taxon>Naumannella</taxon>
    </lineage>
</organism>
<gene>
    <name evidence="3" type="ORF">CLV29_1091</name>
</gene>
<reference evidence="3 4" key="1">
    <citation type="submission" date="2019-03" db="EMBL/GenBank/DDBJ databases">
        <title>Genomic Encyclopedia of Archaeal and Bacterial Type Strains, Phase II (KMG-II): from individual species to whole genera.</title>
        <authorList>
            <person name="Goeker M."/>
        </authorList>
    </citation>
    <scope>NUCLEOTIDE SEQUENCE [LARGE SCALE GENOMIC DNA]</scope>
    <source>
        <strain evidence="3 4">DSM 24323</strain>
    </source>
</reference>
<feature type="compositionally biased region" description="Pro residues" evidence="1">
    <location>
        <begin position="65"/>
        <end position="80"/>
    </location>
</feature>
<evidence type="ECO:0000256" key="2">
    <source>
        <dbReference type="SAM" id="SignalP"/>
    </source>
</evidence>
<feature type="region of interest" description="Disordered" evidence="1">
    <location>
        <begin position="25"/>
        <end position="93"/>
    </location>
</feature>
<comment type="caution">
    <text evidence="3">The sequence shown here is derived from an EMBL/GenBank/DDBJ whole genome shotgun (WGS) entry which is preliminary data.</text>
</comment>
<feature type="chain" id="PRO_5039576847" description="NPCBM/NEW2 domain-containing protein" evidence="2">
    <location>
        <begin position="32"/>
        <end position="233"/>
    </location>
</feature>
<dbReference type="Proteomes" id="UP000295371">
    <property type="component" value="Unassembled WGS sequence"/>
</dbReference>
<proteinExistence type="predicted"/>
<protein>
    <recommendedName>
        <fullName evidence="5">NPCBM/NEW2 domain-containing protein</fullName>
    </recommendedName>
</protein>
<dbReference type="PROSITE" id="PS51257">
    <property type="entry name" value="PROKAR_LIPOPROTEIN"/>
    <property type="match status" value="1"/>
</dbReference>
<accession>A0A4R7JAA4</accession>